<proteinExistence type="predicted"/>
<comment type="caution">
    <text evidence="1">The sequence shown here is derived from an EMBL/GenBank/DDBJ whole genome shotgun (WGS) entry which is preliminary data.</text>
</comment>
<reference evidence="1 2" key="1">
    <citation type="submission" date="2016-01" db="EMBL/GenBank/DDBJ databases">
        <authorList>
            <person name="Oliw E.H."/>
        </authorList>
    </citation>
    <scope>NUCLEOTIDE SEQUENCE [LARGE SCALE GENOMIC DNA]</scope>
    <source>
        <strain evidence="1 2">CMW7756A</strain>
    </source>
</reference>
<protein>
    <recommendedName>
        <fullName evidence="3">DUF3783 domain-containing protein</fullName>
    </recommendedName>
</protein>
<dbReference type="AlphaFoldDB" id="A0A133PMD7"/>
<evidence type="ECO:0000313" key="2">
    <source>
        <dbReference type="Proteomes" id="UP000070174"/>
    </source>
</evidence>
<dbReference type="RefSeq" id="WP_060800397.1">
    <property type="nucleotide sequence ID" value="NZ_KQ957101.1"/>
</dbReference>
<dbReference type="InterPro" id="IPR016621">
    <property type="entry name" value="UCP014543"/>
</dbReference>
<dbReference type="PATRIC" id="fig|54005.3.peg.1321"/>
<organism evidence="1">
    <name type="scientific">Peptoniphilus harei</name>
    <dbReference type="NCBI Taxonomy" id="54005"/>
    <lineage>
        <taxon>Bacteria</taxon>
        <taxon>Bacillati</taxon>
        <taxon>Bacillota</taxon>
        <taxon>Tissierellia</taxon>
        <taxon>Tissierellales</taxon>
        <taxon>Peptoniphilaceae</taxon>
        <taxon>Peptoniphilus</taxon>
    </lineage>
</organism>
<evidence type="ECO:0000313" key="1">
    <source>
        <dbReference type="EMBL" id="KXA29711.1"/>
    </source>
</evidence>
<accession>A0A133PMD7</accession>
<dbReference type="Proteomes" id="UP000070174">
    <property type="component" value="Unassembled WGS sequence"/>
</dbReference>
<gene>
    <name evidence="1" type="ORF">HMPREF3229_01337</name>
</gene>
<sequence length="173" mass="20407">MKKILLYGLDIEKTKITEEVARDFGIELNKINKENLEEKVGEIFEEDLSKNESLEAEEKLMVFPDMDREELRDFLLSLKDRGVMVDHKCVLTKTNAEWTFGFLMGHIADEHRVVTKFRELGGLVKLALEKLEKEIDQDLKELVDRAMENRDRELDEEKIDKDIRDLREKLNIK</sequence>
<dbReference type="EMBL" id="LRQE01000034">
    <property type="protein sequence ID" value="KXA29711.1"/>
    <property type="molecule type" value="Genomic_DNA"/>
</dbReference>
<name>A0A133PMD7_9FIRM</name>
<dbReference type="Pfam" id="PF12646">
    <property type="entry name" value="DUF3783"/>
    <property type="match status" value="1"/>
</dbReference>
<evidence type="ECO:0008006" key="3">
    <source>
        <dbReference type="Google" id="ProtNLM"/>
    </source>
</evidence>